<name>A0A3Q7IUL7_SOLLC</name>
<dbReference type="PROSITE" id="PS51257">
    <property type="entry name" value="PROKAR_LIPOPROTEIN"/>
    <property type="match status" value="1"/>
</dbReference>
<keyword evidence="3" id="KW-1185">Reference proteome</keyword>
<feature type="transmembrane region" description="Helical" evidence="1">
    <location>
        <begin position="45"/>
        <end position="64"/>
    </location>
</feature>
<dbReference type="EnsemblPlants" id="Solyc11g030470.1.1">
    <property type="protein sequence ID" value="Solyc11g030470.1.1.1"/>
    <property type="gene ID" value="Solyc11g030470.1"/>
</dbReference>
<proteinExistence type="predicted"/>
<organism evidence="2">
    <name type="scientific">Solanum lycopersicum</name>
    <name type="common">Tomato</name>
    <name type="synonym">Lycopersicon esculentum</name>
    <dbReference type="NCBI Taxonomy" id="4081"/>
    <lineage>
        <taxon>Eukaryota</taxon>
        <taxon>Viridiplantae</taxon>
        <taxon>Streptophyta</taxon>
        <taxon>Embryophyta</taxon>
        <taxon>Tracheophyta</taxon>
        <taxon>Spermatophyta</taxon>
        <taxon>Magnoliopsida</taxon>
        <taxon>eudicotyledons</taxon>
        <taxon>Gunneridae</taxon>
        <taxon>Pentapetalae</taxon>
        <taxon>asterids</taxon>
        <taxon>lamiids</taxon>
        <taxon>Solanales</taxon>
        <taxon>Solanaceae</taxon>
        <taxon>Solanoideae</taxon>
        <taxon>Solaneae</taxon>
        <taxon>Solanum</taxon>
        <taxon>Solanum subgen. Lycopersicon</taxon>
    </lineage>
</organism>
<protein>
    <submittedName>
        <fullName evidence="2">Uncharacterized protein</fullName>
    </submittedName>
</protein>
<dbReference type="AlphaFoldDB" id="A0A3Q7IUL7"/>
<keyword evidence="1" id="KW-1133">Transmembrane helix</keyword>
<reference evidence="2" key="1">
    <citation type="journal article" date="2012" name="Nature">
        <title>The tomato genome sequence provides insights into fleshy fruit evolution.</title>
        <authorList>
            <consortium name="Tomato Genome Consortium"/>
        </authorList>
    </citation>
    <scope>NUCLEOTIDE SEQUENCE [LARGE SCALE GENOMIC DNA]</scope>
    <source>
        <strain evidence="2">cv. Heinz 1706</strain>
    </source>
</reference>
<keyword evidence="1" id="KW-0472">Membrane</keyword>
<accession>A0A3Q7IUL7</accession>
<reference evidence="2" key="2">
    <citation type="submission" date="2019-01" db="UniProtKB">
        <authorList>
            <consortium name="EnsemblPlants"/>
        </authorList>
    </citation>
    <scope>IDENTIFICATION</scope>
    <source>
        <strain evidence="2">cv. Heinz 1706</strain>
    </source>
</reference>
<evidence type="ECO:0000313" key="3">
    <source>
        <dbReference type="Proteomes" id="UP000004994"/>
    </source>
</evidence>
<evidence type="ECO:0000256" key="1">
    <source>
        <dbReference type="SAM" id="Phobius"/>
    </source>
</evidence>
<dbReference type="InParanoid" id="A0A3Q7IUL7"/>
<dbReference type="Gramene" id="Solyc11g030470.1.1">
    <property type="protein sequence ID" value="Solyc11g030470.1.1.1"/>
    <property type="gene ID" value="Solyc11g030470.1"/>
</dbReference>
<evidence type="ECO:0000313" key="2">
    <source>
        <dbReference type="EnsemblPlants" id="Solyc11g030470.1.1.1"/>
    </source>
</evidence>
<dbReference type="Proteomes" id="UP000004994">
    <property type="component" value="Chromosome 11"/>
</dbReference>
<feature type="transmembrane region" description="Helical" evidence="1">
    <location>
        <begin position="12"/>
        <end position="39"/>
    </location>
</feature>
<keyword evidence="1" id="KW-0812">Transmembrane</keyword>
<dbReference type="PaxDb" id="4081-Solyc11g030470.1.1"/>
<sequence length="68" mass="7904">MKNLIISCCPMLNMVIFVWKCIAFPHFFCSCSTSFSYFVDVVNSVEVLLGVYCFLINFPLSFYLQKQL</sequence>